<dbReference type="Gene3D" id="2.160.20.10">
    <property type="entry name" value="Single-stranded right-handed beta-helix, Pectin lyase-like"/>
    <property type="match status" value="1"/>
</dbReference>
<comment type="caution">
    <text evidence="4">The sequence shown here is derived from an EMBL/GenBank/DDBJ whole genome shotgun (WGS) entry which is preliminary data.</text>
</comment>
<reference evidence="4 5" key="1">
    <citation type="submission" date="2020-04" db="EMBL/GenBank/DDBJ databases">
        <title>Draft Genome Sequence of Streptomyces morookaense DSM 40503, an 8-azaguanine-producing strain.</title>
        <authorList>
            <person name="Qi J."/>
            <person name="Gao J.-M."/>
        </authorList>
    </citation>
    <scope>NUCLEOTIDE SEQUENCE [LARGE SCALE GENOMIC DNA]</scope>
    <source>
        <strain evidence="4 5">DSM 40503</strain>
    </source>
</reference>
<feature type="region of interest" description="Disordered" evidence="1">
    <location>
        <begin position="506"/>
        <end position="525"/>
    </location>
</feature>
<protein>
    <submittedName>
        <fullName evidence="4">Right-handed parallel beta-helix repeat-containing protein</fullName>
    </submittedName>
</protein>
<dbReference type="AlphaFoldDB" id="A0A7Y7B1Z9"/>
<dbReference type="SUPFAM" id="SSF51126">
    <property type="entry name" value="Pectin lyase-like"/>
    <property type="match status" value="1"/>
</dbReference>
<dbReference type="Proteomes" id="UP000587462">
    <property type="component" value="Unassembled WGS sequence"/>
</dbReference>
<organism evidence="4 5">
    <name type="scientific">Streptomyces morookaense</name>
    <name type="common">Streptoverticillium morookaense</name>
    <dbReference type="NCBI Taxonomy" id="1970"/>
    <lineage>
        <taxon>Bacteria</taxon>
        <taxon>Bacillati</taxon>
        <taxon>Actinomycetota</taxon>
        <taxon>Actinomycetes</taxon>
        <taxon>Kitasatosporales</taxon>
        <taxon>Streptomycetaceae</taxon>
        <taxon>Streptomyces</taxon>
    </lineage>
</organism>
<keyword evidence="2" id="KW-0732">Signal</keyword>
<evidence type="ECO:0000256" key="2">
    <source>
        <dbReference type="SAM" id="SignalP"/>
    </source>
</evidence>
<dbReference type="InterPro" id="IPR012334">
    <property type="entry name" value="Pectin_lyas_fold"/>
</dbReference>
<dbReference type="SMART" id="SM00710">
    <property type="entry name" value="PbH1"/>
    <property type="match status" value="6"/>
</dbReference>
<feature type="domain" description="Right handed beta helix" evidence="3">
    <location>
        <begin position="236"/>
        <end position="357"/>
    </location>
</feature>
<feature type="chain" id="PRO_5030797932" evidence="2">
    <location>
        <begin position="29"/>
        <end position="525"/>
    </location>
</feature>
<evidence type="ECO:0000259" key="3">
    <source>
        <dbReference type="Pfam" id="PF13229"/>
    </source>
</evidence>
<dbReference type="EMBL" id="JABBXF010000012">
    <property type="protein sequence ID" value="NVK77524.1"/>
    <property type="molecule type" value="Genomic_DNA"/>
</dbReference>
<dbReference type="InterPro" id="IPR006626">
    <property type="entry name" value="PbH1"/>
</dbReference>
<accession>A0A7Y7B1Z9</accession>
<dbReference type="InterPro" id="IPR011050">
    <property type="entry name" value="Pectin_lyase_fold/virulence"/>
</dbReference>
<dbReference type="RefSeq" id="WP_171079305.1">
    <property type="nucleotide sequence ID" value="NZ_BNBU01000003.1"/>
</dbReference>
<proteinExistence type="predicted"/>
<evidence type="ECO:0000256" key="1">
    <source>
        <dbReference type="SAM" id="MobiDB-lite"/>
    </source>
</evidence>
<keyword evidence="5" id="KW-1185">Reference proteome</keyword>
<name>A0A7Y7B1Z9_STRMO</name>
<sequence>MRRGIVPGSVWAGLIAGAALFVPAPASAAGPAHGATAAPRHVIGHAVGTTYYVDCAAGDDSAAGTGPGTAWRTLAKAGSRVFAPGDTLRLRGGTTCTGTLAPRGSGSPGMPVTIESYGSDTARIDGGGASAAVLLHNVQYYELKNITVTNTGTAPAQRAGIRVLLEDFGTGHHYVLSHVTVRDVNGTDDRYPNPSGGILFEAGGASVPTGFSDVHVTGSQVSHVDRVGIGLTSDWQRRAEDPTGPGTVFVPADGVVIDHNTVTDTGGDGIVVFNGRQAKVEYNTVSRYNMRSKDYNIGAFAWNSDHTLFAHNTVTQGHYPGIAFAVEGGNTGTVYEYNYSRDNEGGFLYFCQADGQITKDGVVRYNISQNDAAGAKDFGLISSYCTGVANLHIDNNTFYAPNAPSMVKISQSNQVAMRNNIFVGRSQGSDFQDPYSCYQHNLFEHIPALPPHNGHSVTGDPLLVAPGTATWAGDANGYALKAGSPALYAGTPVANDGQDFFGNPVPGNPSIGAFQGRPQYRGPVR</sequence>
<dbReference type="InterPro" id="IPR039448">
    <property type="entry name" value="Beta_helix"/>
</dbReference>
<evidence type="ECO:0000313" key="4">
    <source>
        <dbReference type="EMBL" id="NVK77524.1"/>
    </source>
</evidence>
<evidence type="ECO:0000313" key="5">
    <source>
        <dbReference type="Proteomes" id="UP000587462"/>
    </source>
</evidence>
<dbReference type="Pfam" id="PF13229">
    <property type="entry name" value="Beta_helix"/>
    <property type="match status" value="1"/>
</dbReference>
<gene>
    <name evidence="4" type="ORF">HG542_07585</name>
</gene>
<feature type="signal peptide" evidence="2">
    <location>
        <begin position="1"/>
        <end position="28"/>
    </location>
</feature>